<keyword evidence="4" id="KW-0597">Phosphoprotein</keyword>
<keyword evidence="14" id="KW-1185">Reference proteome</keyword>
<dbReference type="RefSeq" id="WP_136559282.1">
    <property type="nucleotide sequence ID" value="NZ_STGT01000004.1"/>
</dbReference>
<dbReference type="InterPro" id="IPR036890">
    <property type="entry name" value="HATPase_C_sf"/>
</dbReference>
<dbReference type="SMART" id="SM00387">
    <property type="entry name" value="HATPase_c"/>
    <property type="match status" value="1"/>
</dbReference>
<dbReference type="InterPro" id="IPR004358">
    <property type="entry name" value="Sig_transdc_His_kin-like_C"/>
</dbReference>
<keyword evidence="10 11" id="KW-0472">Membrane</keyword>
<feature type="transmembrane region" description="Helical" evidence="11">
    <location>
        <begin position="12"/>
        <end position="35"/>
    </location>
</feature>
<name>A0ABY2QUC6_9HYPH</name>
<dbReference type="PANTHER" id="PTHR45436:SF15">
    <property type="entry name" value="SENSOR HISTIDINE KINASE CUSS"/>
    <property type="match status" value="1"/>
</dbReference>
<evidence type="ECO:0000256" key="7">
    <source>
        <dbReference type="ARBA" id="ARBA00022777"/>
    </source>
</evidence>
<dbReference type="CDD" id="cd00082">
    <property type="entry name" value="HisKA"/>
    <property type="match status" value="1"/>
</dbReference>
<dbReference type="SUPFAM" id="SSF55874">
    <property type="entry name" value="ATPase domain of HSP90 chaperone/DNA topoisomerase II/histidine kinase"/>
    <property type="match status" value="1"/>
</dbReference>
<accession>A0ABY2QUC6</accession>
<evidence type="ECO:0000313" key="13">
    <source>
        <dbReference type="EMBL" id="THV12488.1"/>
    </source>
</evidence>
<evidence type="ECO:0000256" key="6">
    <source>
        <dbReference type="ARBA" id="ARBA00022692"/>
    </source>
</evidence>
<dbReference type="InterPro" id="IPR005467">
    <property type="entry name" value="His_kinase_dom"/>
</dbReference>
<feature type="domain" description="Histidine kinase" evidence="12">
    <location>
        <begin position="245"/>
        <end position="438"/>
    </location>
</feature>
<evidence type="ECO:0000256" key="4">
    <source>
        <dbReference type="ARBA" id="ARBA00022553"/>
    </source>
</evidence>
<dbReference type="PANTHER" id="PTHR45436">
    <property type="entry name" value="SENSOR HISTIDINE KINASE YKOH"/>
    <property type="match status" value="1"/>
</dbReference>
<dbReference type="InterPro" id="IPR050428">
    <property type="entry name" value="TCS_sensor_his_kinase"/>
</dbReference>
<dbReference type="PRINTS" id="PR00344">
    <property type="entry name" value="BCTRLSENSOR"/>
</dbReference>
<dbReference type="Pfam" id="PF02518">
    <property type="entry name" value="HATPase_c"/>
    <property type="match status" value="1"/>
</dbReference>
<keyword evidence="7 13" id="KW-0418">Kinase</keyword>
<keyword evidence="6 11" id="KW-0812">Transmembrane</keyword>
<evidence type="ECO:0000256" key="5">
    <source>
        <dbReference type="ARBA" id="ARBA00022679"/>
    </source>
</evidence>
<evidence type="ECO:0000313" key="14">
    <source>
        <dbReference type="Proteomes" id="UP000309667"/>
    </source>
</evidence>
<dbReference type="EC" id="2.7.13.3" evidence="3"/>
<dbReference type="CDD" id="cd00075">
    <property type="entry name" value="HATPase"/>
    <property type="match status" value="1"/>
</dbReference>
<keyword evidence="5" id="KW-0808">Transferase</keyword>
<dbReference type="InterPro" id="IPR003661">
    <property type="entry name" value="HisK_dim/P_dom"/>
</dbReference>
<comment type="subcellular location">
    <subcellularLocation>
        <location evidence="2">Membrane</location>
        <topology evidence="2">Multi-pass membrane protein</topology>
    </subcellularLocation>
</comment>
<dbReference type="SUPFAM" id="SSF47384">
    <property type="entry name" value="Homodimeric domain of signal transducing histidine kinase"/>
    <property type="match status" value="1"/>
</dbReference>
<evidence type="ECO:0000256" key="1">
    <source>
        <dbReference type="ARBA" id="ARBA00000085"/>
    </source>
</evidence>
<dbReference type="EMBL" id="STGT01000004">
    <property type="protein sequence ID" value="THV12488.1"/>
    <property type="molecule type" value="Genomic_DNA"/>
</dbReference>
<organism evidence="13 14">
    <name type="scientific">Rhizobium rhizophilum</name>
    <dbReference type="NCBI Taxonomy" id="1850373"/>
    <lineage>
        <taxon>Bacteria</taxon>
        <taxon>Pseudomonadati</taxon>
        <taxon>Pseudomonadota</taxon>
        <taxon>Alphaproteobacteria</taxon>
        <taxon>Hyphomicrobiales</taxon>
        <taxon>Rhizobiaceae</taxon>
        <taxon>Rhizobium/Agrobacterium group</taxon>
        <taxon>Rhizobium</taxon>
    </lineage>
</organism>
<dbReference type="GO" id="GO:0016301">
    <property type="term" value="F:kinase activity"/>
    <property type="evidence" value="ECO:0007669"/>
    <property type="project" value="UniProtKB-KW"/>
</dbReference>
<evidence type="ECO:0000256" key="9">
    <source>
        <dbReference type="ARBA" id="ARBA00023012"/>
    </source>
</evidence>
<sequence length="438" mass="48547">MKKPRSLKRALIVYPLVFHFATLIVAFAVLVSVALRIDSGGPYTDEQITSVIARAIERDKTGRLVVMMTPELEQMRTETPTLWFVAEDSQGQSVSLGEIPPFYQSFVGRLSDLSYAHMRDRTPPYELAAVVRREQTDIGELTILGHGALSELSFIVLMATNTIAIPIFLMLVLTSLIVTPWIVKRSLSGVFRVAREAEGIDIDSRGRRLNIQNVPREILPLISAVNQALARLDDGYERQRRFIASASHELRTPIAILQSKIESSNHQQVQELGQDIYRLATLTEQLLDLERLQSDTHFKKLDLSSLVRNVVGELAPLVISKGGTIKVQVERSGGCYGDRGALERVIMNLVQNAIDHGGRSVTVRVDGSNVEVEDDGPGIPSDERESVFEPFHRLRPRQTGSGLGLNLVKEIVSRHRGRVQVSEGSRGGALIRVQLPGV</sequence>
<dbReference type="SMART" id="SM00388">
    <property type="entry name" value="HisKA"/>
    <property type="match status" value="1"/>
</dbReference>
<dbReference type="InterPro" id="IPR003594">
    <property type="entry name" value="HATPase_dom"/>
</dbReference>
<proteinExistence type="predicted"/>
<evidence type="ECO:0000259" key="12">
    <source>
        <dbReference type="PROSITE" id="PS50109"/>
    </source>
</evidence>
<evidence type="ECO:0000256" key="8">
    <source>
        <dbReference type="ARBA" id="ARBA00022989"/>
    </source>
</evidence>
<evidence type="ECO:0000256" key="11">
    <source>
        <dbReference type="SAM" id="Phobius"/>
    </source>
</evidence>
<dbReference type="PROSITE" id="PS50109">
    <property type="entry name" value="HIS_KIN"/>
    <property type="match status" value="1"/>
</dbReference>
<comment type="catalytic activity">
    <reaction evidence="1">
        <text>ATP + protein L-histidine = ADP + protein N-phospho-L-histidine.</text>
        <dbReference type="EC" id="2.7.13.3"/>
    </reaction>
</comment>
<comment type="caution">
    <text evidence="13">The sequence shown here is derived from an EMBL/GenBank/DDBJ whole genome shotgun (WGS) entry which is preliminary data.</text>
</comment>
<gene>
    <name evidence="13" type="ORF">E9677_17135</name>
</gene>
<protein>
    <recommendedName>
        <fullName evidence="3">histidine kinase</fullName>
        <ecNumber evidence="3">2.7.13.3</ecNumber>
    </recommendedName>
</protein>
<dbReference type="Gene3D" id="1.10.287.130">
    <property type="match status" value="1"/>
</dbReference>
<evidence type="ECO:0000256" key="3">
    <source>
        <dbReference type="ARBA" id="ARBA00012438"/>
    </source>
</evidence>
<evidence type="ECO:0000256" key="10">
    <source>
        <dbReference type="ARBA" id="ARBA00023136"/>
    </source>
</evidence>
<dbReference type="Proteomes" id="UP000309667">
    <property type="component" value="Unassembled WGS sequence"/>
</dbReference>
<keyword evidence="8 11" id="KW-1133">Transmembrane helix</keyword>
<dbReference type="Pfam" id="PF00512">
    <property type="entry name" value="HisKA"/>
    <property type="match status" value="1"/>
</dbReference>
<dbReference type="InterPro" id="IPR036097">
    <property type="entry name" value="HisK_dim/P_sf"/>
</dbReference>
<dbReference type="Gene3D" id="3.30.565.10">
    <property type="entry name" value="Histidine kinase-like ATPase, C-terminal domain"/>
    <property type="match status" value="1"/>
</dbReference>
<feature type="transmembrane region" description="Helical" evidence="11">
    <location>
        <begin position="163"/>
        <end position="183"/>
    </location>
</feature>
<reference evidence="13 14" key="1">
    <citation type="submission" date="2019-04" db="EMBL/GenBank/DDBJ databases">
        <title>Genome sequence of strain 7209-2.</title>
        <authorList>
            <person name="Gao J."/>
            <person name="Sun J."/>
        </authorList>
    </citation>
    <scope>NUCLEOTIDE SEQUENCE [LARGE SCALE GENOMIC DNA]</scope>
    <source>
        <strain evidence="13 14">7209-2</strain>
    </source>
</reference>
<keyword evidence="9" id="KW-0902">Two-component regulatory system</keyword>
<evidence type="ECO:0000256" key="2">
    <source>
        <dbReference type="ARBA" id="ARBA00004141"/>
    </source>
</evidence>